<comment type="catalytic activity">
    <reaction evidence="1">
        <text>6-phospho-D-glucono-1,5-lactone + H2O = 6-phospho-D-gluconate + H(+)</text>
        <dbReference type="Rhea" id="RHEA:12556"/>
        <dbReference type="ChEBI" id="CHEBI:15377"/>
        <dbReference type="ChEBI" id="CHEBI:15378"/>
        <dbReference type="ChEBI" id="CHEBI:57955"/>
        <dbReference type="ChEBI" id="CHEBI:58759"/>
        <dbReference type="EC" id="3.1.1.31"/>
    </reaction>
</comment>
<dbReference type="Gene3D" id="3.40.50.1360">
    <property type="match status" value="1"/>
</dbReference>
<feature type="domain" description="C-type lectin" evidence="6">
    <location>
        <begin position="128"/>
        <end position="243"/>
    </location>
</feature>
<gene>
    <name evidence="7" type="ORF">JZ751_027489</name>
</gene>
<dbReference type="InterPro" id="IPR005900">
    <property type="entry name" value="6-phosphogluconolactonase_DevB"/>
</dbReference>
<evidence type="ECO:0000313" key="8">
    <source>
        <dbReference type="Proteomes" id="UP000824540"/>
    </source>
</evidence>
<dbReference type="NCBIfam" id="TIGR01198">
    <property type="entry name" value="pgl"/>
    <property type="match status" value="1"/>
</dbReference>
<dbReference type="EC" id="3.1.1.31" evidence="4"/>
<dbReference type="GO" id="GO:0006098">
    <property type="term" value="P:pentose-phosphate shunt"/>
    <property type="evidence" value="ECO:0007669"/>
    <property type="project" value="InterPro"/>
</dbReference>
<dbReference type="InterPro" id="IPR016186">
    <property type="entry name" value="C-type_lectin-like/link_sf"/>
</dbReference>
<comment type="pathway">
    <text evidence="2">Carbohydrate degradation; pentose phosphate pathway; D-ribulose 5-phosphate from D-glucose 6-phosphate (oxidative stage): step 2/3.</text>
</comment>
<proteinExistence type="inferred from homology"/>
<protein>
    <recommendedName>
        <fullName evidence="4">6-phosphogluconolactonase</fullName>
        <ecNumber evidence="4">3.1.1.31</ecNumber>
    </recommendedName>
</protein>
<dbReference type="Gene3D" id="3.10.100.10">
    <property type="entry name" value="Mannose-Binding Protein A, subunit A"/>
    <property type="match status" value="3"/>
</dbReference>
<dbReference type="GO" id="GO:0005975">
    <property type="term" value="P:carbohydrate metabolic process"/>
    <property type="evidence" value="ECO:0007669"/>
    <property type="project" value="InterPro"/>
</dbReference>
<evidence type="ECO:0000256" key="5">
    <source>
        <dbReference type="ARBA" id="ARBA00022801"/>
    </source>
</evidence>
<dbReference type="OrthoDB" id="432544at2759"/>
<feature type="non-terminal residue" evidence="7">
    <location>
        <position position="1"/>
    </location>
</feature>
<dbReference type="CDD" id="cd01400">
    <property type="entry name" value="6PGL"/>
    <property type="match status" value="1"/>
</dbReference>
<dbReference type="Pfam" id="PF01182">
    <property type="entry name" value="Glucosamine_iso"/>
    <property type="match status" value="1"/>
</dbReference>
<evidence type="ECO:0000313" key="7">
    <source>
        <dbReference type="EMBL" id="KAG9337838.1"/>
    </source>
</evidence>
<dbReference type="EMBL" id="JAFBMS010000079">
    <property type="protein sequence ID" value="KAG9337838.1"/>
    <property type="molecule type" value="Genomic_DNA"/>
</dbReference>
<dbReference type="InterPro" id="IPR037171">
    <property type="entry name" value="NagB/RpiA_transferase-like"/>
</dbReference>
<comment type="caution">
    <text evidence="7">The sequence shown here is derived from an EMBL/GenBank/DDBJ whole genome shotgun (WGS) entry which is preliminary data.</text>
</comment>
<dbReference type="Pfam" id="PF00059">
    <property type="entry name" value="Lectin_C"/>
    <property type="match status" value="2"/>
</dbReference>
<organism evidence="7 8">
    <name type="scientific">Albula glossodonta</name>
    <name type="common">roundjaw bonefish</name>
    <dbReference type="NCBI Taxonomy" id="121402"/>
    <lineage>
        <taxon>Eukaryota</taxon>
        <taxon>Metazoa</taxon>
        <taxon>Chordata</taxon>
        <taxon>Craniata</taxon>
        <taxon>Vertebrata</taxon>
        <taxon>Euteleostomi</taxon>
        <taxon>Actinopterygii</taxon>
        <taxon>Neopterygii</taxon>
        <taxon>Teleostei</taxon>
        <taxon>Albuliformes</taxon>
        <taxon>Albulidae</taxon>
        <taxon>Albula</taxon>
    </lineage>
</organism>
<feature type="domain" description="C-type lectin" evidence="6">
    <location>
        <begin position="1"/>
        <end position="51"/>
    </location>
</feature>
<evidence type="ECO:0000256" key="1">
    <source>
        <dbReference type="ARBA" id="ARBA00000832"/>
    </source>
</evidence>
<feature type="domain" description="C-type lectin" evidence="6">
    <location>
        <begin position="58"/>
        <end position="131"/>
    </location>
</feature>
<dbReference type="GO" id="GO:0017057">
    <property type="term" value="F:6-phosphogluconolactonase activity"/>
    <property type="evidence" value="ECO:0007669"/>
    <property type="project" value="UniProtKB-EC"/>
</dbReference>
<dbReference type="Proteomes" id="UP000824540">
    <property type="component" value="Unassembled WGS sequence"/>
</dbReference>
<accession>A0A8T2NJR0</accession>
<dbReference type="PANTHER" id="PTHR11054">
    <property type="entry name" value="6-PHOSPHOGLUCONOLACTONASE"/>
    <property type="match status" value="1"/>
</dbReference>
<dbReference type="PROSITE" id="PS50041">
    <property type="entry name" value="C_TYPE_LECTIN_2"/>
    <property type="match status" value="3"/>
</dbReference>
<dbReference type="SUPFAM" id="SSF56436">
    <property type="entry name" value="C-type lectin-like"/>
    <property type="match status" value="2"/>
</dbReference>
<dbReference type="PANTHER" id="PTHR11054:SF0">
    <property type="entry name" value="6-PHOSPHOGLUCONOLACTONASE"/>
    <property type="match status" value="1"/>
</dbReference>
<name>A0A8T2NJR0_9TELE</name>
<dbReference type="InterPro" id="IPR039104">
    <property type="entry name" value="6PGL"/>
</dbReference>
<dbReference type="InterPro" id="IPR001304">
    <property type="entry name" value="C-type_lectin-like"/>
</dbReference>
<evidence type="ECO:0000256" key="4">
    <source>
        <dbReference type="ARBA" id="ARBA00013198"/>
    </source>
</evidence>
<dbReference type="InterPro" id="IPR016187">
    <property type="entry name" value="CTDL_fold"/>
</dbReference>
<dbReference type="SUPFAM" id="SSF100950">
    <property type="entry name" value="NagB/RpiA/CoA transferase-like"/>
    <property type="match status" value="1"/>
</dbReference>
<dbReference type="SMART" id="SM00034">
    <property type="entry name" value="CLECT"/>
    <property type="match status" value="1"/>
</dbReference>
<dbReference type="InterPro" id="IPR006148">
    <property type="entry name" value="Glc/Gal-6P_isomerase"/>
</dbReference>
<evidence type="ECO:0000259" key="6">
    <source>
        <dbReference type="PROSITE" id="PS50041"/>
    </source>
</evidence>
<evidence type="ECO:0000256" key="3">
    <source>
        <dbReference type="ARBA" id="ARBA00010662"/>
    </source>
</evidence>
<sequence>QEEAEELSQLAGSKAVEAAWIGLYQAKIEDWRWSTEESAAYFNWQKHPFACHVEVKSNGEFNYTLVQENKTWPEAQKYCREKYSDLATIRSQQENEALRKATSESATAFWIGLFNNVWRWQDGRQPTFQLWGYIVLVQEKKTWEEALDYCRAKHTDLASLGLDNEMQVATRKVNRAETDYVWTGLRFLAGTWLWVDGKDLGVEQWGSGGQPQCPIANRCGALSIQSGLWEAWPCEEKLNFLCSYMSGRRILVFPSAADLGPALARLVTERADRACQLGSGRFSVGVSGGSLVGMLSKELTALPALDCSRWVIGFCDERVVPFSDPESTYGLYKDQLLCKINIPESGVLAIDPTLPVQECAEDYARKLRETFPGEDIPVFDLLLLGMGPDGHTCSLFPDHPLLEETQKIVAPISDSPKPPPQRVTLTLPVVNAARCVAFVSTGGSKAPVLKRVLEGGEGPALPAARVVPSKGELLWLLDEPAAASLTLPVERPAPGAQI</sequence>
<dbReference type="FunFam" id="3.40.50.1360:FF:000005">
    <property type="entry name" value="6-phosphogluconolactonase"/>
    <property type="match status" value="1"/>
</dbReference>
<comment type="similarity">
    <text evidence="3">Belongs to the glucosamine/galactosamine-6-phosphate isomerase family. 6-phosphogluconolactonase subfamily.</text>
</comment>
<keyword evidence="8" id="KW-1185">Reference proteome</keyword>
<reference evidence="7" key="1">
    <citation type="thesis" date="2021" institute="BYU ScholarsArchive" country="Provo, UT, USA">
        <title>Applications of and Algorithms for Genome Assembly and Genomic Analyses with an Emphasis on Marine Teleosts.</title>
        <authorList>
            <person name="Pickett B.D."/>
        </authorList>
    </citation>
    <scope>NUCLEOTIDE SEQUENCE</scope>
    <source>
        <strain evidence="7">HI-2016</strain>
    </source>
</reference>
<dbReference type="AlphaFoldDB" id="A0A8T2NJR0"/>
<keyword evidence="5" id="KW-0378">Hydrolase</keyword>
<evidence type="ECO:0000256" key="2">
    <source>
        <dbReference type="ARBA" id="ARBA00004961"/>
    </source>
</evidence>